<evidence type="ECO:0000313" key="2">
    <source>
        <dbReference type="EMBL" id="MCF1716624.1"/>
    </source>
</evidence>
<dbReference type="EMBL" id="JAKEVY010000005">
    <property type="protein sequence ID" value="MCF1716624.1"/>
    <property type="molecule type" value="Genomic_DNA"/>
</dbReference>
<dbReference type="CDD" id="cd02955">
    <property type="entry name" value="SSP411"/>
    <property type="match status" value="1"/>
</dbReference>
<dbReference type="InterPro" id="IPR008928">
    <property type="entry name" value="6-hairpin_glycosidase_sf"/>
</dbReference>
<gene>
    <name evidence="2" type="ORF">L0U88_18425</name>
</gene>
<keyword evidence="3" id="KW-1185">Reference proteome</keyword>
<dbReference type="InterPro" id="IPR004879">
    <property type="entry name" value="Ssp411-like_TRX"/>
</dbReference>
<proteinExistence type="predicted"/>
<name>A0ABS9BLP8_9BACT</name>
<accession>A0ABS9BLP8</accession>
<dbReference type="SUPFAM" id="SSF48208">
    <property type="entry name" value="Six-hairpin glycosidases"/>
    <property type="match status" value="1"/>
</dbReference>
<dbReference type="PIRSF" id="PIRSF006402">
    <property type="entry name" value="UCP006402_thioredoxin"/>
    <property type="match status" value="1"/>
</dbReference>
<protein>
    <submittedName>
        <fullName evidence="2">Thioredoxin domain-containing protein</fullName>
    </submittedName>
</protein>
<organism evidence="2 3">
    <name type="scientific">Flavihumibacter fluminis</name>
    <dbReference type="NCBI Taxonomy" id="2909236"/>
    <lineage>
        <taxon>Bacteria</taxon>
        <taxon>Pseudomonadati</taxon>
        <taxon>Bacteroidota</taxon>
        <taxon>Chitinophagia</taxon>
        <taxon>Chitinophagales</taxon>
        <taxon>Chitinophagaceae</taxon>
        <taxon>Flavihumibacter</taxon>
    </lineage>
</organism>
<dbReference type="Gene3D" id="3.40.30.10">
    <property type="entry name" value="Glutaredoxin"/>
    <property type="match status" value="1"/>
</dbReference>
<dbReference type="Proteomes" id="UP001200145">
    <property type="component" value="Unassembled WGS sequence"/>
</dbReference>
<sequence>MRWLLLYLFFVSACRNTDLNRLGSASSPYLKQHADNPVDWYEWGEEALTKAKLENKPLLISIGYASCHWCHVMEEESFMDTAVARIMNEQFICIKVDREERPDIDRIYMNACELITGNAGWPLNAFALPDGSPFYAGTYYEKESWKSLLLQISKTYRQQPGKVKLQAQSLSHGIAQLEFSVIDTSVNSSAFTVSDYYKIYSAVQNKLDTVFGGLTGAPKFPNSPLLEYQLQYAAITEDTIALQQLLTTLYKMALGGIYDQLEGGFARYTEDSAWATPHFEKMLYDNAQLISVYAKAFKLTRDPLLEKVARQTIDFVFKTLKTAEGAYFSSTNAVSEEGEGYYYTWTYKELETLIPDFLSQFSNYYQVNKSGNWKNGRSVLRAAFTEEQFALLNKLNPESFSAQLASANQKLLAYRVKRAKPSVDTKIIVSWNALMVMAYMDAYTAFRDTAYLNRATQLGELLAAEMDKGIRHIAEAGKEEVFLEDYVLVGKAFLQLYQQDFNKEWLFRSAGICEQLIEKFYDNEAGIFYYTSAEKGYPVIRKIGLADTEIPAPNAIAAILLYQIGSLLDNKEYLQLSASLFGKIKLELVGDKAPYYGTWAQLAAWYGYGTKEVAIAGSDALRINQELQQNYLPLAIFLGTEKEEFIPLLHNKVTMTKTMIYVCEDGTCKRPVENPRLALKQINQK</sequence>
<dbReference type="InterPro" id="IPR024705">
    <property type="entry name" value="Ssp411"/>
</dbReference>
<evidence type="ECO:0000313" key="3">
    <source>
        <dbReference type="Proteomes" id="UP001200145"/>
    </source>
</evidence>
<dbReference type="InterPro" id="IPR036249">
    <property type="entry name" value="Thioredoxin-like_sf"/>
</dbReference>
<dbReference type="SUPFAM" id="SSF52833">
    <property type="entry name" value="Thioredoxin-like"/>
    <property type="match status" value="1"/>
</dbReference>
<feature type="domain" description="Spermatogenesis-associated protein 20-like TRX" evidence="1">
    <location>
        <begin position="20"/>
        <end position="172"/>
    </location>
</feature>
<reference evidence="2 3" key="1">
    <citation type="submission" date="2022-01" db="EMBL/GenBank/DDBJ databases">
        <title>Flavihumibacter sp. nov., isolated from sediment of a river.</title>
        <authorList>
            <person name="Liu H."/>
        </authorList>
    </citation>
    <scope>NUCLEOTIDE SEQUENCE [LARGE SCALE GENOMIC DNA]</scope>
    <source>
        <strain evidence="2 3">RY-1</strain>
    </source>
</reference>
<evidence type="ECO:0000259" key="1">
    <source>
        <dbReference type="Pfam" id="PF03190"/>
    </source>
</evidence>
<dbReference type="PANTHER" id="PTHR42899:SF1">
    <property type="entry name" value="SPERMATOGENESIS-ASSOCIATED PROTEIN 20"/>
    <property type="match status" value="1"/>
</dbReference>
<comment type="caution">
    <text evidence="2">The sequence shown here is derived from an EMBL/GenBank/DDBJ whole genome shotgun (WGS) entry which is preliminary data.</text>
</comment>
<dbReference type="RefSeq" id="WP_234867951.1">
    <property type="nucleotide sequence ID" value="NZ_JAKEVY010000005.1"/>
</dbReference>
<dbReference type="PANTHER" id="PTHR42899">
    <property type="entry name" value="SPERMATOGENESIS-ASSOCIATED PROTEIN 20"/>
    <property type="match status" value="1"/>
</dbReference>
<dbReference type="Pfam" id="PF03190">
    <property type="entry name" value="Thioredox_DsbH"/>
    <property type="match status" value="1"/>
</dbReference>